<dbReference type="RefSeq" id="WP_193430882.1">
    <property type="nucleotide sequence ID" value="NZ_CBCSIP010000159.1"/>
</dbReference>
<name>A0ABR9Q0R6_9BACT</name>
<evidence type="ECO:0000313" key="2">
    <source>
        <dbReference type="EMBL" id="MBE4753734.1"/>
    </source>
</evidence>
<evidence type="ECO:0000313" key="3">
    <source>
        <dbReference type="Proteomes" id="UP001516472"/>
    </source>
</evidence>
<organism evidence="2 3">
    <name type="scientific">Corallococcus soli</name>
    <dbReference type="NCBI Taxonomy" id="2710757"/>
    <lineage>
        <taxon>Bacteria</taxon>
        <taxon>Pseudomonadati</taxon>
        <taxon>Myxococcota</taxon>
        <taxon>Myxococcia</taxon>
        <taxon>Myxococcales</taxon>
        <taxon>Cystobacterineae</taxon>
        <taxon>Myxococcaceae</taxon>
        <taxon>Corallococcus</taxon>
    </lineage>
</organism>
<evidence type="ECO:0000256" key="1">
    <source>
        <dbReference type="SAM" id="MobiDB-lite"/>
    </source>
</evidence>
<gene>
    <name evidence="2" type="ORF">G4177_36880</name>
</gene>
<dbReference type="InterPro" id="IPR036760">
    <property type="entry name" value="SspB-like_sf"/>
</dbReference>
<comment type="caution">
    <text evidence="2">The sequence shown here is derived from an EMBL/GenBank/DDBJ whole genome shotgun (WGS) entry which is preliminary data.</text>
</comment>
<feature type="region of interest" description="Disordered" evidence="1">
    <location>
        <begin position="140"/>
        <end position="186"/>
    </location>
</feature>
<accession>A0ABR9Q0R6</accession>
<dbReference type="EMBL" id="JAAIYO010000023">
    <property type="protein sequence ID" value="MBE4753734.1"/>
    <property type="molecule type" value="Genomic_DNA"/>
</dbReference>
<reference evidence="2 3" key="1">
    <citation type="submission" date="2020-02" db="EMBL/GenBank/DDBJ databases">
        <authorList>
            <person name="Babadi Z.K."/>
            <person name="Risdian C."/>
            <person name="Ebrahimipour G.H."/>
            <person name="Wink J."/>
        </authorList>
    </citation>
    <scope>NUCLEOTIDE SEQUENCE [LARGE SCALE GENOMIC DNA]</scope>
    <source>
        <strain evidence="2 3">ZKHCc1 1396</strain>
    </source>
</reference>
<sequence length="186" mass="20536">MDKKVSDKKERLLAALDQGMVMIHLDARRPGVLVPASLRGEAHLRLNLSYRFEPPDLTVGEWGVRSTLSFSGSRFTVAVPWSALFAIASHVTKEFWMYPEEMPPELLQQPPVASASVVRPPQPVPVPMPVAAERPRAFLREVQSDHSDEPETRPEVAAVPAPAPAPEGGPPEEPQPPRRGHLRLVK</sequence>
<dbReference type="SUPFAM" id="SSF101738">
    <property type="entry name" value="SspB-like"/>
    <property type="match status" value="1"/>
</dbReference>
<dbReference type="Gene3D" id="2.30.30.220">
    <property type="entry name" value="SspB-like"/>
    <property type="match status" value="1"/>
</dbReference>
<dbReference type="Proteomes" id="UP001516472">
    <property type="component" value="Unassembled WGS sequence"/>
</dbReference>
<feature type="compositionally biased region" description="Pro residues" evidence="1">
    <location>
        <begin position="161"/>
        <end position="174"/>
    </location>
</feature>
<proteinExistence type="predicted"/>
<feature type="compositionally biased region" description="Basic and acidic residues" evidence="1">
    <location>
        <begin position="140"/>
        <end position="154"/>
    </location>
</feature>
<protein>
    <submittedName>
        <fullName evidence="2">Stringent starvation protein B</fullName>
    </submittedName>
</protein>
<keyword evidence="3" id="KW-1185">Reference proteome</keyword>